<dbReference type="SUPFAM" id="SSF48557">
    <property type="entry name" value="L-aspartase-like"/>
    <property type="match status" value="1"/>
</dbReference>
<dbReference type="Gene3D" id="1.20.200.10">
    <property type="entry name" value="Fumarase/aspartase (Central domain)"/>
    <property type="match status" value="1"/>
</dbReference>
<dbReference type="KEGG" id="osn:115230529"/>
<name>A0A7E6EJ16_9MOLL</name>
<evidence type="ECO:0000256" key="1">
    <source>
        <dbReference type="ARBA" id="ARBA00023239"/>
    </source>
</evidence>
<dbReference type="RefSeq" id="XP_036355586.1">
    <property type="nucleotide sequence ID" value="XM_036499693.1"/>
</dbReference>
<dbReference type="AlphaFoldDB" id="A0A7E6EJ16"/>
<evidence type="ECO:0000313" key="3">
    <source>
        <dbReference type="RefSeq" id="XP_036355586.1"/>
    </source>
</evidence>
<reference evidence="3" key="1">
    <citation type="submission" date="2025-08" db="UniProtKB">
        <authorList>
            <consortium name="RefSeq"/>
        </authorList>
    </citation>
    <scope>IDENTIFICATION</scope>
</reference>
<keyword evidence="1" id="KW-0456">Lyase</keyword>
<dbReference type="PANTHER" id="PTHR43172">
    <property type="entry name" value="ADENYLOSUCCINATE LYASE"/>
    <property type="match status" value="1"/>
</dbReference>
<evidence type="ECO:0000313" key="2">
    <source>
        <dbReference type="Proteomes" id="UP000515154"/>
    </source>
</evidence>
<dbReference type="GO" id="GO:0004018">
    <property type="term" value="F:N6-(1,2-dicarboxyethyl)AMP AMP-lyase (fumarate-forming) activity"/>
    <property type="evidence" value="ECO:0007669"/>
    <property type="project" value="TreeGrafter"/>
</dbReference>
<sequence length="148" mass="16434">MSRPAQATTYGKRAAMWTADLLADLKSLTDIRSNLRLKGLKGATGSQDSYLSILDDTFKVLNYAIIKVKSLEEKLVSVFDFVGLYFYVSNSAYVVTGQTYSRKQDVMILNGLASLGASIHKICTDIRLLAHDRELSEPFGDEQIGIYL</sequence>
<protein>
    <submittedName>
        <fullName evidence="3">Adenylosuccinate lyase-like</fullName>
    </submittedName>
</protein>
<dbReference type="PANTHER" id="PTHR43172:SF1">
    <property type="entry name" value="ADENYLOSUCCINATE LYASE"/>
    <property type="match status" value="1"/>
</dbReference>
<proteinExistence type="predicted"/>
<dbReference type="Proteomes" id="UP000515154">
    <property type="component" value="Unplaced"/>
</dbReference>
<dbReference type="GO" id="GO:0070626">
    <property type="term" value="F:(S)-2-(5-amino-1-(5-phospho-D-ribosyl)imidazole-4-carboxamido) succinate lyase (fumarate-forming) activity"/>
    <property type="evidence" value="ECO:0007669"/>
    <property type="project" value="TreeGrafter"/>
</dbReference>
<gene>
    <name evidence="3" type="primary">LOC115230529</name>
</gene>
<dbReference type="InterPro" id="IPR008948">
    <property type="entry name" value="L-Aspartase-like"/>
</dbReference>
<keyword evidence="2" id="KW-1185">Reference proteome</keyword>
<dbReference type="GO" id="GO:0005829">
    <property type="term" value="C:cytosol"/>
    <property type="evidence" value="ECO:0007669"/>
    <property type="project" value="TreeGrafter"/>
</dbReference>
<organism evidence="2 3">
    <name type="scientific">Octopus sinensis</name>
    <name type="common">East Asian common octopus</name>
    <dbReference type="NCBI Taxonomy" id="2607531"/>
    <lineage>
        <taxon>Eukaryota</taxon>
        <taxon>Metazoa</taxon>
        <taxon>Spiralia</taxon>
        <taxon>Lophotrochozoa</taxon>
        <taxon>Mollusca</taxon>
        <taxon>Cephalopoda</taxon>
        <taxon>Coleoidea</taxon>
        <taxon>Octopodiformes</taxon>
        <taxon>Octopoda</taxon>
        <taxon>Incirrata</taxon>
        <taxon>Octopodidae</taxon>
        <taxon>Octopus</taxon>
    </lineage>
</organism>
<accession>A0A7E6EJ16</accession>
<dbReference type="GO" id="GO:0044208">
    <property type="term" value="P:'de novo' AMP biosynthetic process"/>
    <property type="evidence" value="ECO:0007669"/>
    <property type="project" value="TreeGrafter"/>
</dbReference>